<evidence type="ECO:0000256" key="8">
    <source>
        <dbReference type="PIRSR" id="PIRSR000915-3"/>
    </source>
</evidence>
<evidence type="ECO:0000256" key="7">
    <source>
        <dbReference type="PIRSR" id="PIRSR000915-2"/>
    </source>
</evidence>
<dbReference type="SFLD" id="SFLDS00003">
    <property type="entry name" value="Haloacid_Dehalogenase"/>
    <property type="match status" value="1"/>
</dbReference>
<proteinExistence type="inferred from homology"/>
<name>A0A1H6DIN9_9ACTN</name>
<gene>
    <name evidence="9" type="ORF">SAMN04489712_11753</name>
</gene>
<dbReference type="PANTHER" id="PTHR19288:SF46">
    <property type="entry name" value="HALOACID DEHALOGENASE-LIKE HYDROLASE DOMAIN-CONTAINING PROTEIN 2"/>
    <property type="match status" value="1"/>
</dbReference>
<keyword evidence="2" id="KW-0378">Hydrolase</keyword>
<feature type="active site" description="Proton donor" evidence="6">
    <location>
        <position position="32"/>
    </location>
</feature>
<dbReference type="GO" id="GO:0016791">
    <property type="term" value="F:phosphatase activity"/>
    <property type="evidence" value="ECO:0007669"/>
    <property type="project" value="TreeGrafter"/>
</dbReference>
<dbReference type="InterPro" id="IPR006357">
    <property type="entry name" value="HAD-SF_hydro_IIA"/>
</dbReference>
<feature type="binding site" evidence="7">
    <location>
        <position position="201"/>
    </location>
    <ligand>
        <name>substrate</name>
    </ligand>
</feature>
<feature type="binding site" evidence="8">
    <location>
        <position position="226"/>
    </location>
    <ligand>
        <name>Mg(2+)</name>
        <dbReference type="ChEBI" id="CHEBI:18420"/>
    </ligand>
</feature>
<organism evidence="9 10">
    <name type="scientific">Thermomonospora echinospora</name>
    <dbReference type="NCBI Taxonomy" id="1992"/>
    <lineage>
        <taxon>Bacteria</taxon>
        <taxon>Bacillati</taxon>
        <taxon>Actinomycetota</taxon>
        <taxon>Actinomycetes</taxon>
        <taxon>Streptosporangiales</taxon>
        <taxon>Thermomonosporaceae</taxon>
        <taxon>Thermomonospora</taxon>
    </lineage>
</organism>
<evidence type="ECO:0000256" key="5">
    <source>
        <dbReference type="PIRNR" id="PIRNR000915"/>
    </source>
</evidence>
<dbReference type="InterPro" id="IPR036412">
    <property type="entry name" value="HAD-like_sf"/>
</dbReference>
<comment type="similarity">
    <text evidence="5">Belongs to the HAD-like hydrolase superfamily.</text>
</comment>
<accession>A0A1H6DIN9</accession>
<dbReference type="EMBL" id="FNVO01000017">
    <property type="protein sequence ID" value="SEG84703.1"/>
    <property type="molecule type" value="Genomic_DNA"/>
</dbReference>
<feature type="binding site" evidence="8">
    <location>
        <position position="32"/>
    </location>
    <ligand>
        <name>Mg(2+)</name>
        <dbReference type="ChEBI" id="CHEBI:18420"/>
    </ligand>
</feature>
<keyword evidence="1 8" id="KW-0479">Metal-binding</keyword>
<evidence type="ECO:0000313" key="9">
    <source>
        <dbReference type="EMBL" id="SEG84703.1"/>
    </source>
</evidence>
<reference evidence="10" key="1">
    <citation type="submission" date="2016-10" db="EMBL/GenBank/DDBJ databases">
        <authorList>
            <person name="Varghese N."/>
            <person name="Submissions S."/>
        </authorList>
    </citation>
    <scope>NUCLEOTIDE SEQUENCE [LARGE SCALE GENOMIC DNA]</scope>
    <source>
        <strain evidence="10">DSM 43163</strain>
    </source>
</reference>
<dbReference type="CDD" id="cd07530">
    <property type="entry name" value="HAD_Pase_UmpH-like"/>
    <property type="match status" value="1"/>
</dbReference>
<comment type="cofactor">
    <cofactor evidence="8">
        <name>Mg(2+)</name>
        <dbReference type="ChEBI" id="CHEBI:18420"/>
    </cofactor>
    <text evidence="8">Divalent metal ions. Mg(2+) is the most effective.</text>
</comment>
<evidence type="ECO:0000256" key="4">
    <source>
        <dbReference type="ARBA" id="ARBA00023277"/>
    </source>
</evidence>
<protein>
    <submittedName>
        <fullName evidence="9">NagD protein</fullName>
    </submittedName>
</protein>
<evidence type="ECO:0000256" key="3">
    <source>
        <dbReference type="ARBA" id="ARBA00022842"/>
    </source>
</evidence>
<dbReference type="Pfam" id="PF13242">
    <property type="entry name" value="Hydrolase_like"/>
    <property type="match status" value="1"/>
</dbReference>
<evidence type="ECO:0000256" key="1">
    <source>
        <dbReference type="ARBA" id="ARBA00022723"/>
    </source>
</evidence>
<feature type="binding site" evidence="8">
    <location>
        <position position="30"/>
    </location>
    <ligand>
        <name>Mg(2+)</name>
        <dbReference type="ChEBI" id="CHEBI:18420"/>
    </ligand>
</feature>
<feature type="active site" description="Nucleophile" evidence="6">
    <location>
        <position position="30"/>
    </location>
</feature>
<dbReference type="Gene3D" id="3.40.50.1000">
    <property type="entry name" value="HAD superfamily/HAD-like"/>
    <property type="match status" value="2"/>
</dbReference>
<dbReference type="Proteomes" id="UP000236723">
    <property type="component" value="Unassembled WGS sequence"/>
</dbReference>
<keyword evidence="10" id="KW-1185">Reference proteome</keyword>
<keyword evidence="3 8" id="KW-0460">Magnesium</keyword>
<dbReference type="SFLD" id="SFLDG01139">
    <property type="entry name" value="C2.A:_Pyridoxal_Phosphate_Phos"/>
    <property type="match status" value="1"/>
</dbReference>
<dbReference type="PIRSF" id="PIRSF000915">
    <property type="entry name" value="PGP-type_phosphatase"/>
    <property type="match status" value="1"/>
</dbReference>
<keyword evidence="4" id="KW-0119">Carbohydrate metabolism</keyword>
<dbReference type="GO" id="GO:0005737">
    <property type="term" value="C:cytoplasm"/>
    <property type="evidence" value="ECO:0007669"/>
    <property type="project" value="TreeGrafter"/>
</dbReference>
<evidence type="ECO:0000256" key="6">
    <source>
        <dbReference type="PIRSR" id="PIRSR000915-1"/>
    </source>
</evidence>
<evidence type="ECO:0000313" key="10">
    <source>
        <dbReference type="Proteomes" id="UP000236723"/>
    </source>
</evidence>
<dbReference type="FunFam" id="3.40.50.1000:FF:000016">
    <property type="entry name" value="HAD family hydrolase"/>
    <property type="match status" value="1"/>
</dbReference>
<dbReference type="GO" id="GO:0046872">
    <property type="term" value="F:metal ion binding"/>
    <property type="evidence" value="ECO:0007669"/>
    <property type="project" value="UniProtKB-KW"/>
</dbReference>
<dbReference type="NCBIfam" id="TIGR01460">
    <property type="entry name" value="HAD-SF-IIA"/>
    <property type="match status" value="1"/>
</dbReference>
<dbReference type="Pfam" id="PF13344">
    <property type="entry name" value="Hydrolase_6"/>
    <property type="match status" value="1"/>
</dbReference>
<dbReference type="SUPFAM" id="SSF56784">
    <property type="entry name" value="HAD-like"/>
    <property type="match status" value="1"/>
</dbReference>
<dbReference type="InterPro" id="IPR023214">
    <property type="entry name" value="HAD_sf"/>
</dbReference>
<dbReference type="AlphaFoldDB" id="A0A1H6DIN9"/>
<dbReference type="PANTHER" id="PTHR19288">
    <property type="entry name" value="4-NITROPHENYLPHOSPHATASE-RELATED"/>
    <property type="match status" value="1"/>
</dbReference>
<evidence type="ECO:0000256" key="2">
    <source>
        <dbReference type="ARBA" id="ARBA00022801"/>
    </source>
</evidence>
<sequence length="277" mass="29517">MTGRHDHQEIITCDNGPMSKHKPIECWLSDMDGVLVHEGLPVPGAAEFISRLSASGKRFLVLTNNSIYTPRDLAARLAAAGLQVPASAIWTSALATAQFLADQRPGGSAYVIGEAGLTTALHEVGYVLTDLNPDYVVLGETRTYSFSQITKAIRLIENGVRFIATNPDPVGPSHEGSLPACGAVAAMISKATGVEPYFVGKPNPLMMRSALNAVEGHSESTAMIGDRMDTDVVAGMEAGLQTILVLSGVTRAEQIDRFPYRPSRVVPSIADVLDMID</sequence>